<dbReference type="Proteomes" id="UP000660885">
    <property type="component" value="Unassembled WGS sequence"/>
</dbReference>
<dbReference type="InterPro" id="IPR036086">
    <property type="entry name" value="ParB/Sulfiredoxin_sf"/>
</dbReference>
<gene>
    <name evidence="6" type="ORF">JMJ56_26680</name>
</gene>
<evidence type="ECO:0000313" key="7">
    <source>
        <dbReference type="Proteomes" id="UP000660885"/>
    </source>
</evidence>
<dbReference type="EC" id="2.1.1.-" evidence="4"/>
<dbReference type="Pfam" id="PF01555">
    <property type="entry name" value="N6_N4_Mtase"/>
    <property type="match status" value="1"/>
</dbReference>
<feature type="domain" description="ParB-like N-terminal" evidence="5">
    <location>
        <begin position="14"/>
        <end position="100"/>
    </location>
</feature>
<comment type="similarity">
    <text evidence="4">Belongs to the N(4)/N(6)-methyltransferase family.</text>
</comment>
<dbReference type="SUPFAM" id="SSF53335">
    <property type="entry name" value="S-adenosyl-L-methionine-dependent methyltransferases"/>
    <property type="match status" value="1"/>
</dbReference>
<keyword evidence="7" id="KW-1185">Reference proteome</keyword>
<dbReference type="RefSeq" id="WP_202834793.1">
    <property type="nucleotide sequence ID" value="NZ_JAETWB010000030.1"/>
</dbReference>
<dbReference type="InterPro" id="IPR029063">
    <property type="entry name" value="SAM-dependent_MTases_sf"/>
</dbReference>
<keyword evidence="1" id="KW-0489">Methyltransferase</keyword>
<dbReference type="Gene3D" id="3.40.50.150">
    <property type="entry name" value="Vaccinia Virus protein VP39"/>
    <property type="match status" value="1"/>
</dbReference>
<evidence type="ECO:0000259" key="5">
    <source>
        <dbReference type="SMART" id="SM00470"/>
    </source>
</evidence>
<comment type="caution">
    <text evidence="6">The sequence shown here is derived from an EMBL/GenBank/DDBJ whole genome shotgun (WGS) entry which is preliminary data.</text>
</comment>
<organism evidence="6 7">
    <name type="scientific">Belnapia arida</name>
    <dbReference type="NCBI Taxonomy" id="2804533"/>
    <lineage>
        <taxon>Bacteria</taxon>
        <taxon>Pseudomonadati</taxon>
        <taxon>Pseudomonadota</taxon>
        <taxon>Alphaproteobacteria</taxon>
        <taxon>Acetobacterales</taxon>
        <taxon>Roseomonadaceae</taxon>
        <taxon>Belnapia</taxon>
    </lineage>
</organism>
<evidence type="ECO:0000256" key="3">
    <source>
        <dbReference type="ARBA" id="ARBA00047942"/>
    </source>
</evidence>
<evidence type="ECO:0000313" key="6">
    <source>
        <dbReference type="EMBL" id="MBL6081581.1"/>
    </source>
</evidence>
<dbReference type="CDD" id="cd16403">
    <property type="entry name" value="ParB_N_like_MT"/>
    <property type="match status" value="1"/>
</dbReference>
<dbReference type="InterPro" id="IPR015840">
    <property type="entry name" value="DNA_MeTrfase_ParB"/>
</dbReference>
<dbReference type="PANTHER" id="PTHR33375">
    <property type="entry name" value="CHROMOSOME-PARTITIONING PROTEIN PARB-RELATED"/>
    <property type="match status" value="1"/>
</dbReference>
<dbReference type="Pfam" id="PF02195">
    <property type="entry name" value="ParB_N"/>
    <property type="match status" value="1"/>
</dbReference>
<dbReference type="PANTHER" id="PTHR33375:SF1">
    <property type="entry name" value="CHROMOSOME-PARTITIONING PROTEIN PARB-RELATED"/>
    <property type="match status" value="1"/>
</dbReference>
<evidence type="ECO:0000256" key="2">
    <source>
        <dbReference type="ARBA" id="ARBA00022679"/>
    </source>
</evidence>
<dbReference type="InterPro" id="IPR002941">
    <property type="entry name" value="DNA_methylase_N4/N6"/>
</dbReference>
<dbReference type="EMBL" id="JAETWB010000030">
    <property type="protein sequence ID" value="MBL6081581.1"/>
    <property type="molecule type" value="Genomic_DNA"/>
</dbReference>
<dbReference type="SMART" id="SM00470">
    <property type="entry name" value="ParB"/>
    <property type="match status" value="1"/>
</dbReference>
<dbReference type="InterPro" id="IPR050336">
    <property type="entry name" value="Chromosome_partition/occlusion"/>
</dbReference>
<keyword evidence="2" id="KW-0808">Transferase</keyword>
<proteinExistence type="inferred from homology"/>
<dbReference type="InterPro" id="IPR001091">
    <property type="entry name" value="RM_Methyltransferase"/>
</dbReference>
<accession>A0ABS1UE86</accession>
<sequence length="414" mass="44959">MSHIAQTWAADAVERRSIGSLIPYARNARTHSDAQVAQIAASIQEWGWTVPVLVDEEGGIIAGHGRVLAARQLGYAEVPVMVARGWSDAQKRAYVLADNKLALNAGWNEEQLRVELADLRGMGADLSLIGFSEGELTSLLVEGTAGLTDPDAVPEVPAEPVTRPGDVWLLGRHRLVCGDSTTPEAVEAALGSVRPHLMVTDPPYGVEYDPAWRNRAGLSTTRRTGAVANDDRADWREAWALFPGEVAYVWHGALHAAAVAESLTACGFEIRAQIVWAKDRLVLGRGHYHWQHEPCWYAVRKAAGGHWAGDRKQTTLWQIASRGQDAETVHGTQKPVECMRRPIENNSSPGQAVYEPFCGSGTTLIAAEMTGRTCHAIELSPAYVDVSVLRWQAFTGQQAVREGDGLPFPIAEAA</sequence>
<evidence type="ECO:0000256" key="4">
    <source>
        <dbReference type="RuleBase" id="RU362026"/>
    </source>
</evidence>
<name>A0ABS1UE86_9PROT</name>
<reference evidence="6 7" key="1">
    <citation type="submission" date="2021-01" db="EMBL/GenBank/DDBJ databases">
        <title>Belnapia mucosa sp. nov. and Belnapia arida sp. nov., isolated from the Tabernas Desert (Almeria, Spain).</title>
        <authorList>
            <person name="Molina-Menor E."/>
            <person name="Vidal-Verdu A."/>
            <person name="Calonge A."/>
            <person name="Satari L."/>
            <person name="Pereto J."/>
            <person name="Porcar M."/>
        </authorList>
    </citation>
    <scope>NUCLEOTIDE SEQUENCE [LARGE SCALE GENOMIC DNA]</scope>
    <source>
        <strain evidence="6 7">T18</strain>
    </source>
</reference>
<dbReference type="SUPFAM" id="SSF110849">
    <property type="entry name" value="ParB/Sulfiredoxin"/>
    <property type="match status" value="1"/>
</dbReference>
<dbReference type="Gene3D" id="3.90.1530.10">
    <property type="entry name" value="Conserved hypothetical protein from pyrococcus furiosus pfu- 392566-001, ParB domain"/>
    <property type="match status" value="1"/>
</dbReference>
<dbReference type="InterPro" id="IPR003115">
    <property type="entry name" value="ParB_N"/>
</dbReference>
<protein>
    <recommendedName>
        <fullName evidence="4">Methyltransferase</fullName>
        <ecNumber evidence="4">2.1.1.-</ecNumber>
    </recommendedName>
</protein>
<dbReference type="PIRSF" id="PIRSF036758">
    <property type="entry name" value="Aden_M_ParB"/>
    <property type="match status" value="1"/>
</dbReference>
<dbReference type="PRINTS" id="PR00508">
    <property type="entry name" value="S21N4MTFRASE"/>
</dbReference>
<comment type="catalytic activity">
    <reaction evidence="3">
        <text>a 2'-deoxyadenosine in DNA + S-adenosyl-L-methionine = an N(6)-methyl-2'-deoxyadenosine in DNA + S-adenosyl-L-homocysteine + H(+)</text>
        <dbReference type="Rhea" id="RHEA:15197"/>
        <dbReference type="Rhea" id="RHEA-COMP:12418"/>
        <dbReference type="Rhea" id="RHEA-COMP:12419"/>
        <dbReference type="ChEBI" id="CHEBI:15378"/>
        <dbReference type="ChEBI" id="CHEBI:57856"/>
        <dbReference type="ChEBI" id="CHEBI:59789"/>
        <dbReference type="ChEBI" id="CHEBI:90615"/>
        <dbReference type="ChEBI" id="CHEBI:90616"/>
        <dbReference type="EC" id="2.1.1.72"/>
    </reaction>
</comment>
<evidence type="ECO:0000256" key="1">
    <source>
        <dbReference type="ARBA" id="ARBA00022603"/>
    </source>
</evidence>